<evidence type="ECO:0000313" key="9">
    <source>
        <dbReference type="EMBL" id="KAK1403039.1"/>
    </source>
</evidence>
<evidence type="ECO:0000256" key="5">
    <source>
        <dbReference type="SAM" id="MobiDB-lite"/>
    </source>
</evidence>
<dbReference type="InterPro" id="IPR003035">
    <property type="entry name" value="RWP-RK_dom"/>
</dbReference>
<dbReference type="InterPro" id="IPR053793">
    <property type="entry name" value="PB1-like"/>
</dbReference>
<gene>
    <name evidence="9" type="ORF">POM88_002644</name>
</gene>
<evidence type="ECO:0000256" key="2">
    <source>
        <dbReference type="ARBA" id="ARBA00023125"/>
    </source>
</evidence>
<comment type="caution">
    <text evidence="9">The sequence shown here is derived from an EMBL/GenBank/DDBJ whole genome shotgun (WGS) entry which is preliminary data.</text>
</comment>
<keyword evidence="1" id="KW-0805">Transcription regulation</keyword>
<feature type="region of interest" description="Disordered" evidence="5">
    <location>
        <begin position="617"/>
        <end position="638"/>
    </location>
</feature>
<protein>
    <recommendedName>
        <fullName evidence="11">RWP-RK domain-containing protein</fullName>
    </recommendedName>
</protein>
<dbReference type="PANTHER" id="PTHR32002:SF62">
    <property type="entry name" value="PROTEIN NLP6-LIKE ISOFORM X1"/>
    <property type="match status" value="1"/>
</dbReference>
<keyword evidence="6" id="KW-0812">Transmembrane</keyword>
<proteinExistence type="predicted"/>
<evidence type="ECO:0000256" key="6">
    <source>
        <dbReference type="SAM" id="Phobius"/>
    </source>
</evidence>
<feature type="domain" description="RWP-RK" evidence="7">
    <location>
        <begin position="558"/>
        <end position="644"/>
    </location>
</feature>
<evidence type="ECO:0000259" key="8">
    <source>
        <dbReference type="PROSITE" id="PS51745"/>
    </source>
</evidence>
<dbReference type="Pfam" id="PF02042">
    <property type="entry name" value="RWP-RK"/>
    <property type="match status" value="1"/>
</dbReference>
<dbReference type="Gene3D" id="3.10.20.90">
    <property type="entry name" value="Phosphatidylinositol 3-kinase Catalytic Subunit, Chain A, domain 1"/>
    <property type="match status" value="1"/>
</dbReference>
<dbReference type="Pfam" id="PF00564">
    <property type="entry name" value="PB1"/>
    <property type="match status" value="1"/>
</dbReference>
<feature type="transmembrane region" description="Helical" evidence="6">
    <location>
        <begin position="113"/>
        <end position="138"/>
    </location>
</feature>
<keyword evidence="6" id="KW-1133">Transmembrane helix</keyword>
<reference evidence="9" key="2">
    <citation type="submission" date="2023-05" db="EMBL/GenBank/DDBJ databases">
        <authorList>
            <person name="Schelkunov M.I."/>
        </authorList>
    </citation>
    <scope>NUCLEOTIDE SEQUENCE</scope>
    <source>
        <strain evidence="9">Hsosn_3</strain>
        <tissue evidence="9">Leaf</tissue>
    </source>
</reference>
<evidence type="ECO:0008006" key="11">
    <source>
        <dbReference type="Google" id="ProtNLM"/>
    </source>
</evidence>
<evidence type="ECO:0000313" key="10">
    <source>
        <dbReference type="Proteomes" id="UP001237642"/>
    </source>
</evidence>
<dbReference type="SUPFAM" id="SSF54277">
    <property type="entry name" value="CAD &amp; PB1 domains"/>
    <property type="match status" value="1"/>
</dbReference>
<sequence>MSCLWRQVILRNFCERIEAAAINTRAIQSRGNGNHAIVGIIGLAVSVLLAALQLKYQSSTSSPFHDHPKPMAMAITSFLLFCLGCDMEQIYFRTTSRASTFGTLLHHLVRLMAFISLASLTFVIFSTSTLSLVVYLIFPLLFSASACKAATVSNPFNYSNWQSGNVMEFVSSHDQDLGEVTKYCDSFEERGLYLSGSPSRNIPKYAIPEMDHLLEVVCQTFHLPLAQYHWKPISNPQRGSSIRYSPQYQQCMLELYLPSQKMDSYYPQNLLSSLLSTMKEHLPEYLLASGENLGQVISVKVIKSFTPNEHESLKIVDKLEEESYVKCIEPQSLTSKPARSEEILEDEGYAEEIDHYALEMTLEEVSKLKKHSVTNVYYLHSTKMGAKFCFVDGFTEDELLLGPIIEDVPYATSNVEVGCATSNVDIRNSMTTASQTSRFQTKKMLYQQEEEATNLEIEGDISQQLFRISKPFFEDGTEQDDQVSEIKKSTPNICSCEEISTVDEFEEELPIIKCNEPQSLTSQSRRFEEIFGDEIEGYRLASERVENLVELSPNEAVEYAVTTASKRLKKSKIPLTAENIIKHFGRPLKDAAESFGVSPSTLKRRCRSVGITRWPPSKRKAIDNGTGKSNFSSSTSPLQDMSAISHRSQALEKMTVKATYNDVTIKFELTNLSGISELEDNVIKRLRLGRNKFSIKYLDNDNELILIGYDSLPIFMCYYLKRKFVC</sequence>
<keyword evidence="2" id="KW-0238">DNA-binding</keyword>
<evidence type="ECO:0000259" key="7">
    <source>
        <dbReference type="PROSITE" id="PS51519"/>
    </source>
</evidence>
<feature type="domain" description="PB1" evidence="8">
    <location>
        <begin position="653"/>
        <end position="726"/>
    </location>
</feature>
<keyword evidence="10" id="KW-1185">Reference proteome</keyword>
<dbReference type="PROSITE" id="PS51519">
    <property type="entry name" value="RWP_RK"/>
    <property type="match status" value="1"/>
</dbReference>
<keyword evidence="4" id="KW-0539">Nucleus</keyword>
<feature type="compositionally biased region" description="Polar residues" evidence="5">
    <location>
        <begin position="626"/>
        <end position="638"/>
    </location>
</feature>
<keyword evidence="3" id="KW-0804">Transcription</keyword>
<feature type="transmembrane region" description="Helical" evidence="6">
    <location>
        <begin position="72"/>
        <end position="92"/>
    </location>
</feature>
<dbReference type="Proteomes" id="UP001237642">
    <property type="component" value="Unassembled WGS sequence"/>
</dbReference>
<dbReference type="GO" id="GO:0003700">
    <property type="term" value="F:DNA-binding transcription factor activity"/>
    <property type="evidence" value="ECO:0007669"/>
    <property type="project" value="InterPro"/>
</dbReference>
<reference evidence="9" key="1">
    <citation type="submission" date="2023-02" db="EMBL/GenBank/DDBJ databases">
        <title>Genome of toxic invasive species Heracleum sosnowskyi carries increased number of genes despite the absence of recent whole-genome duplications.</title>
        <authorList>
            <person name="Schelkunov M."/>
            <person name="Shtratnikova V."/>
            <person name="Makarenko M."/>
            <person name="Klepikova A."/>
            <person name="Omelchenko D."/>
            <person name="Novikova G."/>
            <person name="Obukhova E."/>
            <person name="Bogdanov V."/>
            <person name="Penin A."/>
            <person name="Logacheva M."/>
        </authorList>
    </citation>
    <scope>NUCLEOTIDE SEQUENCE</scope>
    <source>
        <strain evidence="9">Hsosn_3</strain>
        <tissue evidence="9">Leaf</tissue>
    </source>
</reference>
<dbReference type="GO" id="GO:0003677">
    <property type="term" value="F:DNA binding"/>
    <property type="evidence" value="ECO:0007669"/>
    <property type="project" value="UniProtKB-KW"/>
</dbReference>
<dbReference type="PROSITE" id="PS51745">
    <property type="entry name" value="PB1"/>
    <property type="match status" value="1"/>
</dbReference>
<accession>A0AAD8NAN9</accession>
<keyword evidence="6" id="KW-0472">Membrane</keyword>
<dbReference type="InterPro" id="IPR000270">
    <property type="entry name" value="PB1_dom"/>
</dbReference>
<dbReference type="EMBL" id="JAUIZM010000001">
    <property type="protein sequence ID" value="KAK1403039.1"/>
    <property type="molecule type" value="Genomic_DNA"/>
</dbReference>
<evidence type="ECO:0000256" key="4">
    <source>
        <dbReference type="ARBA" id="ARBA00023242"/>
    </source>
</evidence>
<dbReference type="AlphaFoldDB" id="A0AAD8NAN9"/>
<dbReference type="PANTHER" id="PTHR32002">
    <property type="entry name" value="PROTEIN NLP8"/>
    <property type="match status" value="1"/>
</dbReference>
<feature type="transmembrane region" description="Helical" evidence="6">
    <location>
        <begin position="35"/>
        <end position="52"/>
    </location>
</feature>
<organism evidence="9 10">
    <name type="scientific">Heracleum sosnowskyi</name>
    <dbReference type="NCBI Taxonomy" id="360622"/>
    <lineage>
        <taxon>Eukaryota</taxon>
        <taxon>Viridiplantae</taxon>
        <taxon>Streptophyta</taxon>
        <taxon>Embryophyta</taxon>
        <taxon>Tracheophyta</taxon>
        <taxon>Spermatophyta</taxon>
        <taxon>Magnoliopsida</taxon>
        <taxon>eudicotyledons</taxon>
        <taxon>Gunneridae</taxon>
        <taxon>Pentapetalae</taxon>
        <taxon>asterids</taxon>
        <taxon>campanulids</taxon>
        <taxon>Apiales</taxon>
        <taxon>Apiaceae</taxon>
        <taxon>Apioideae</taxon>
        <taxon>apioid superclade</taxon>
        <taxon>Tordylieae</taxon>
        <taxon>Tordyliinae</taxon>
        <taxon>Heracleum</taxon>
    </lineage>
</organism>
<dbReference type="InterPro" id="IPR045012">
    <property type="entry name" value="NLP"/>
</dbReference>
<name>A0AAD8NAN9_9APIA</name>
<evidence type="ECO:0000256" key="1">
    <source>
        <dbReference type="ARBA" id="ARBA00023015"/>
    </source>
</evidence>
<evidence type="ECO:0000256" key="3">
    <source>
        <dbReference type="ARBA" id="ARBA00023163"/>
    </source>
</evidence>